<dbReference type="FunFam" id="3.40.850.10:FF:000065">
    <property type="entry name" value="Kinesin-like protein"/>
    <property type="match status" value="1"/>
</dbReference>
<evidence type="ECO:0000256" key="10">
    <source>
        <dbReference type="SAM" id="Coils"/>
    </source>
</evidence>
<dbReference type="STRING" id="1344416.A0A139AD47"/>
<evidence type="ECO:0000256" key="9">
    <source>
        <dbReference type="PROSITE-ProRule" id="PRU00283"/>
    </source>
</evidence>
<dbReference type="PANTHER" id="PTHR47972">
    <property type="entry name" value="KINESIN-LIKE PROTEIN KLP-3"/>
    <property type="match status" value="1"/>
</dbReference>
<evidence type="ECO:0000256" key="8">
    <source>
        <dbReference type="ARBA" id="ARBA00023212"/>
    </source>
</evidence>
<keyword evidence="3" id="KW-0493">Microtubule</keyword>
<reference evidence="13 14" key="1">
    <citation type="journal article" date="2015" name="Genome Biol. Evol.">
        <title>Phylogenomic analyses indicate that early fungi evolved digesting cell walls of algal ancestors of land plants.</title>
        <authorList>
            <person name="Chang Y."/>
            <person name="Wang S."/>
            <person name="Sekimoto S."/>
            <person name="Aerts A.L."/>
            <person name="Choi C."/>
            <person name="Clum A."/>
            <person name="LaButti K.M."/>
            <person name="Lindquist E.A."/>
            <person name="Yee Ngan C."/>
            <person name="Ohm R.A."/>
            <person name="Salamov A.A."/>
            <person name="Grigoriev I.V."/>
            <person name="Spatafora J.W."/>
            <person name="Berbee M.L."/>
        </authorList>
    </citation>
    <scope>NUCLEOTIDE SEQUENCE [LARGE SCALE GENOMIC DNA]</scope>
    <source>
        <strain evidence="13 14">JEL478</strain>
    </source>
</reference>
<keyword evidence="4 9" id="KW-0547">Nucleotide-binding</keyword>
<evidence type="ECO:0000256" key="1">
    <source>
        <dbReference type="ARBA" id="ARBA00004245"/>
    </source>
</evidence>
<evidence type="ECO:0000256" key="6">
    <source>
        <dbReference type="ARBA" id="ARBA00023054"/>
    </source>
</evidence>
<evidence type="ECO:0000256" key="2">
    <source>
        <dbReference type="ARBA" id="ARBA00022490"/>
    </source>
</evidence>
<dbReference type="Gene3D" id="3.40.850.10">
    <property type="entry name" value="Kinesin motor domain"/>
    <property type="match status" value="1"/>
</dbReference>
<evidence type="ECO:0000313" key="14">
    <source>
        <dbReference type="Proteomes" id="UP000070544"/>
    </source>
</evidence>
<name>A0A139AD47_GONPJ</name>
<evidence type="ECO:0000256" key="5">
    <source>
        <dbReference type="ARBA" id="ARBA00022840"/>
    </source>
</evidence>
<feature type="compositionally biased region" description="Basic and acidic residues" evidence="11">
    <location>
        <begin position="49"/>
        <end position="71"/>
    </location>
</feature>
<dbReference type="OMA" id="CIGMSGV"/>
<dbReference type="GO" id="GO:0003777">
    <property type="term" value="F:microtubule motor activity"/>
    <property type="evidence" value="ECO:0007669"/>
    <property type="project" value="InterPro"/>
</dbReference>
<dbReference type="OrthoDB" id="3176171at2759"/>
<evidence type="ECO:0000313" key="13">
    <source>
        <dbReference type="EMBL" id="KXS14690.1"/>
    </source>
</evidence>
<feature type="coiled-coil region" evidence="10">
    <location>
        <begin position="111"/>
        <end position="152"/>
    </location>
</feature>
<dbReference type="InterPro" id="IPR027417">
    <property type="entry name" value="P-loop_NTPase"/>
</dbReference>
<comment type="similarity">
    <text evidence="9">Belongs to the TRAFAC class myosin-kinesin ATPase superfamily. Kinesin family.</text>
</comment>
<dbReference type="PROSITE" id="PS50067">
    <property type="entry name" value="KINESIN_MOTOR_2"/>
    <property type="match status" value="1"/>
</dbReference>
<dbReference type="GO" id="GO:0005874">
    <property type="term" value="C:microtubule"/>
    <property type="evidence" value="ECO:0007669"/>
    <property type="project" value="UniProtKB-KW"/>
</dbReference>
<evidence type="ECO:0000256" key="7">
    <source>
        <dbReference type="ARBA" id="ARBA00023175"/>
    </source>
</evidence>
<dbReference type="AlphaFoldDB" id="A0A139AD47"/>
<gene>
    <name evidence="13" type="ORF">M427DRAFT_32896</name>
</gene>
<keyword evidence="14" id="KW-1185">Reference proteome</keyword>
<dbReference type="PRINTS" id="PR00380">
    <property type="entry name" value="KINESINHEAVY"/>
</dbReference>
<keyword evidence="8" id="KW-0206">Cytoskeleton</keyword>
<keyword evidence="2" id="KW-0963">Cytoplasm</keyword>
<dbReference type="InterPro" id="IPR036961">
    <property type="entry name" value="Kinesin_motor_dom_sf"/>
</dbReference>
<keyword evidence="6 10" id="KW-0175">Coiled coil</keyword>
<comment type="subcellular location">
    <subcellularLocation>
        <location evidence="1">Cytoplasm</location>
        <location evidence="1">Cytoskeleton</location>
    </subcellularLocation>
</comment>
<feature type="domain" description="Kinesin motor" evidence="12">
    <location>
        <begin position="152"/>
        <end position="494"/>
    </location>
</feature>
<dbReference type="EMBL" id="KQ965767">
    <property type="protein sequence ID" value="KXS14690.1"/>
    <property type="molecule type" value="Genomic_DNA"/>
</dbReference>
<accession>A0A139AD47</accession>
<dbReference type="GO" id="GO:0007018">
    <property type="term" value="P:microtubule-based movement"/>
    <property type="evidence" value="ECO:0007669"/>
    <property type="project" value="InterPro"/>
</dbReference>
<dbReference type="GO" id="GO:0090307">
    <property type="term" value="P:mitotic spindle assembly"/>
    <property type="evidence" value="ECO:0007669"/>
    <property type="project" value="UniProtKB-ARBA"/>
</dbReference>
<proteinExistence type="inferred from homology"/>
<evidence type="ECO:0000259" key="12">
    <source>
        <dbReference type="PROSITE" id="PS50067"/>
    </source>
</evidence>
<dbReference type="GO" id="GO:0005524">
    <property type="term" value="F:ATP binding"/>
    <property type="evidence" value="ECO:0007669"/>
    <property type="project" value="UniProtKB-UniRule"/>
</dbReference>
<evidence type="ECO:0000256" key="11">
    <source>
        <dbReference type="SAM" id="MobiDB-lite"/>
    </source>
</evidence>
<dbReference type="InterPro" id="IPR001752">
    <property type="entry name" value="Kinesin_motor_dom"/>
</dbReference>
<dbReference type="PANTHER" id="PTHR47972:SF45">
    <property type="entry name" value="PROTEIN CLARET SEGREGATIONAL"/>
    <property type="match status" value="1"/>
</dbReference>
<dbReference type="CDD" id="cd01366">
    <property type="entry name" value="KISc_C_terminal"/>
    <property type="match status" value="1"/>
</dbReference>
<dbReference type="GO" id="GO:0008017">
    <property type="term" value="F:microtubule binding"/>
    <property type="evidence" value="ECO:0007669"/>
    <property type="project" value="InterPro"/>
</dbReference>
<sequence length="506" mass="55394">MICSQGTPNHSPPPRHLPQQTLIRAHNRQLADLRASHEAETGRLQGELKATRRRAEEAEEEGERRRREGESLKTTIATQSAASLQTTADLHLARSQLSSTETLLSARVADVARLETLLADALAKVEDLEKRLREEETVRRKLHNTVQELRGNIRVFCRVRPVGGSEDATTAVISYPQGEEGGIELVQSFDSADGLKITTKSYPFTFDRVFQPGTSQEQIFGEISQLVQSALDGYNVCVFAYGQTGSGKTYTMEGPIDGDPTSMGMIPRAVHQVFDEAARLSGKGWTYTMETQFVEIYNETVRDLLATSASGAALSEKEKKHEIRHDPKTGKTSVDGVNVVKVASRRDVGDVLRRAAGNRAVGATNMNERSSRSHSVFTLRLTGHNPLTDESSEGLLNLIDLAGSERLAQSGSTGDRLKETQNINRSLSCLGDVIMALANRDGHVPYRNSKLTYLLQNSLGGNSKTLMFVNVSPLPSNFSETLNSLRFATKVNSVNIGTATNANNKK</sequence>
<evidence type="ECO:0000256" key="3">
    <source>
        <dbReference type="ARBA" id="ARBA00022701"/>
    </source>
</evidence>
<evidence type="ECO:0000256" key="4">
    <source>
        <dbReference type="ARBA" id="ARBA00022741"/>
    </source>
</evidence>
<dbReference type="SMART" id="SM00129">
    <property type="entry name" value="KISc"/>
    <property type="match status" value="1"/>
</dbReference>
<organism evidence="13 14">
    <name type="scientific">Gonapodya prolifera (strain JEL478)</name>
    <name type="common">Monoblepharis prolifera</name>
    <dbReference type="NCBI Taxonomy" id="1344416"/>
    <lineage>
        <taxon>Eukaryota</taxon>
        <taxon>Fungi</taxon>
        <taxon>Fungi incertae sedis</taxon>
        <taxon>Chytridiomycota</taxon>
        <taxon>Chytridiomycota incertae sedis</taxon>
        <taxon>Monoblepharidomycetes</taxon>
        <taxon>Monoblepharidales</taxon>
        <taxon>Gonapodyaceae</taxon>
        <taxon>Gonapodya</taxon>
    </lineage>
</organism>
<dbReference type="SUPFAM" id="SSF52540">
    <property type="entry name" value="P-loop containing nucleoside triphosphate hydrolases"/>
    <property type="match status" value="1"/>
</dbReference>
<feature type="binding site" evidence="9">
    <location>
        <begin position="242"/>
        <end position="249"/>
    </location>
    <ligand>
        <name>ATP</name>
        <dbReference type="ChEBI" id="CHEBI:30616"/>
    </ligand>
</feature>
<dbReference type="Pfam" id="PF00225">
    <property type="entry name" value="Kinesin"/>
    <property type="match status" value="1"/>
</dbReference>
<dbReference type="InterPro" id="IPR027640">
    <property type="entry name" value="Kinesin-like_fam"/>
</dbReference>
<keyword evidence="7 9" id="KW-0505">Motor protein</keyword>
<dbReference type="Proteomes" id="UP000070544">
    <property type="component" value="Unassembled WGS sequence"/>
</dbReference>
<protein>
    <submittedName>
        <fullName evidence="13">Kinesin-domain-containing protein</fullName>
    </submittedName>
</protein>
<keyword evidence="5 9" id="KW-0067">ATP-binding</keyword>
<feature type="region of interest" description="Disordered" evidence="11">
    <location>
        <begin position="36"/>
        <end position="73"/>
    </location>
</feature>